<dbReference type="PANTHER" id="PTHR34127">
    <property type="entry name" value="OS04G0405600 PROTEIN"/>
    <property type="match status" value="1"/>
</dbReference>
<accession>A0A812SUJ9</accession>
<proteinExistence type="predicted"/>
<keyword evidence="2" id="KW-1185">Reference proteome</keyword>
<dbReference type="AlphaFoldDB" id="A0A812SUJ9"/>
<evidence type="ECO:0000313" key="2">
    <source>
        <dbReference type="Proteomes" id="UP000649617"/>
    </source>
</evidence>
<dbReference type="Pfam" id="PF07082">
    <property type="entry name" value="DUF1350"/>
    <property type="match status" value="1"/>
</dbReference>
<dbReference type="InterPro" id="IPR010765">
    <property type="entry name" value="DUF1350"/>
</dbReference>
<protein>
    <submittedName>
        <fullName evidence="1">Uncharacterized protein</fullName>
    </submittedName>
</protein>
<reference evidence="1" key="1">
    <citation type="submission" date="2021-02" db="EMBL/GenBank/DDBJ databases">
        <authorList>
            <person name="Dougan E. K."/>
            <person name="Rhodes N."/>
            <person name="Thang M."/>
            <person name="Chan C."/>
        </authorList>
    </citation>
    <scope>NUCLEOTIDE SEQUENCE</scope>
</reference>
<dbReference type="EMBL" id="CAJNIZ010026447">
    <property type="protein sequence ID" value="CAE7491893.1"/>
    <property type="molecule type" value="Genomic_DNA"/>
</dbReference>
<dbReference type="Proteomes" id="UP000649617">
    <property type="component" value="Unassembled WGS sequence"/>
</dbReference>
<feature type="non-terminal residue" evidence="1">
    <location>
        <position position="1"/>
    </location>
</feature>
<sequence length="124" mass="13294">FVHFIAGAFVGASPKTFYNDFLESLAEECEAIMVATPYKLTFDYDSMASDTSGKFGQVVDELAMQDPTLKDFPSAAVGHSCGALLHTLLAVADGRHEAYILMAFNNKPVSDAIPVPLPPPPEDA</sequence>
<dbReference type="PANTHER" id="PTHR34127:SF1">
    <property type="entry name" value="OS04G0405600 PROTEIN"/>
    <property type="match status" value="1"/>
</dbReference>
<feature type="non-terminal residue" evidence="1">
    <location>
        <position position="124"/>
    </location>
</feature>
<evidence type="ECO:0000313" key="1">
    <source>
        <dbReference type="EMBL" id="CAE7491893.1"/>
    </source>
</evidence>
<comment type="caution">
    <text evidence="1">The sequence shown here is derived from an EMBL/GenBank/DDBJ whole genome shotgun (WGS) entry which is preliminary data.</text>
</comment>
<name>A0A812SUJ9_SYMPI</name>
<dbReference type="OrthoDB" id="10252281at2759"/>
<gene>
    <name evidence="1" type="ORF">SPIL2461_LOCUS12679</name>
</gene>
<organism evidence="1 2">
    <name type="scientific">Symbiodinium pilosum</name>
    <name type="common">Dinoflagellate</name>
    <dbReference type="NCBI Taxonomy" id="2952"/>
    <lineage>
        <taxon>Eukaryota</taxon>
        <taxon>Sar</taxon>
        <taxon>Alveolata</taxon>
        <taxon>Dinophyceae</taxon>
        <taxon>Suessiales</taxon>
        <taxon>Symbiodiniaceae</taxon>
        <taxon>Symbiodinium</taxon>
    </lineage>
</organism>